<organism evidence="1 2">
    <name type="scientific">Elysia marginata</name>
    <dbReference type="NCBI Taxonomy" id="1093978"/>
    <lineage>
        <taxon>Eukaryota</taxon>
        <taxon>Metazoa</taxon>
        <taxon>Spiralia</taxon>
        <taxon>Lophotrochozoa</taxon>
        <taxon>Mollusca</taxon>
        <taxon>Gastropoda</taxon>
        <taxon>Heterobranchia</taxon>
        <taxon>Euthyneura</taxon>
        <taxon>Panpulmonata</taxon>
        <taxon>Sacoglossa</taxon>
        <taxon>Placobranchoidea</taxon>
        <taxon>Plakobranchidae</taxon>
        <taxon>Elysia</taxon>
    </lineage>
</organism>
<name>A0AAV4ESS9_9GAST</name>
<dbReference type="Proteomes" id="UP000762676">
    <property type="component" value="Unassembled WGS sequence"/>
</dbReference>
<protein>
    <submittedName>
        <fullName evidence="1">Apelin receptor B</fullName>
    </submittedName>
</protein>
<evidence type="ECO:0000313" key="1">
    <source>
        <dbReference type="EMBL" id="GFR63902.1"/>
    </source>
</evidence>
<accession>A0AAV4ESS9</accession>
<evidence type="ECO:0000313" key="2">
    <source>
        <dbReference type="Proteomes" id="UP000762676"/>
    </source>
</evidence>
<sequence>MLNVQVQFLLPFSSSDASGNGINHTSHSGERTLGITHRIASGESKATCNQRQRVGAISATFGKLAAALGTTSVYTVTDSATSCVTDGRLGLTQPTKETCQVTGLLGKPTLSATGVCTGRSVGAVDQDGDHG</sequence>
<dbReference type="EMBL" id="BMAT01000318">
    <property type="protein sequence ID" value="GFR63902.1"/>
    <property type="molecule type" value="Genomic_DNA"/>
</dbReference>
<keyword evidence="1" id="KW-0675">Receptor</keyword>
<reference evidence="1 2" key="1">
    <citation type="journal article" date="2021" name="Elife">
        <title>Chloroplast acquisition without the gene transfer in kleptoplastic sea slugs, Plakobranchus ocellatus.</title>
        <authorList>
            <person name="Maeda T."/>
            <person name="Takahashi S."/>
            <person name="Yoshida T."/>
            <person name="Shimamura S."/>
            <person name="Takaki Y."/>
            <person name="Nagai Y."/>
            <person name="Toyoda A."/>
            <person name="Suzuki Y."/>
            <person name="Arimoto A."/>
            <person name="Ishii H."/>
            <person name="Satoh N."/>
            <person name="Nishiyama T."/>
            <person name="Hasebe M."/>
            <person name="Maruyama T."/>
            <person name="Minagawa J."/>
            <person name="Obokata J."/>
            <person name="Shigenobu S."/>
        </authorList>
    </citation>
    <scope>NUCLEOTIDE SEQUENCE [LARGE SCALE GENOMIC DNA]</scope>
</reference>
<dbReference type="AlphaFoldDB" id="A0AAV4ESS9"/>
<gene>
    <name evidence="1" type="ORF">ElyMa_000166300</name>
</gene>
<keyword evidence="2" id="KW-1185">Reference proteome</keyword>
<comment type="caution">
    <text evidence="1">The sequence shown here is derived from an EMBL/GenBank/DDBJ whole genome shotgun (WGS) entry which is preliminary data.</text>
</comment>
<proteinExistence type="predicted"/>